<evidence type="ECO:0000256" key="6">
    <source>
        <dbReference type="ARBA" id="ARBA00022840"/>
    </source>
</evidence>
<comment type="caution">
    <text evidence="12">The sequence shown here is derived from an EMBL/GenBank/DDBJ whole genome shotgun (WGS) entry which is preliminary data.</text>
</comment>
<evidence type="ECO:0000256" key="10">
    <source>
        <dbReference type="SAM" id="MobiDB-lite"/>
    </source>
</evidence>
<feature type="region of interest" description="Disordered" evidence="10">
    <location>
        <begin position="1273"/>
        <end position="1309"/>
    </location>
</feature>
<comment type="catalytic activity">
    <reaction evidence="8">
        <text>L-seryl-[protein] + ATP = O-phospho-L-seryl-[protein] + ADP + H(+)</text>
        <dbReference type="Rhea" id="RHEA:17989"/>
        <dbReference type="Rhea" id="RHEA-COMP:9863"/>
        <dbReference type="Rhea" id="RHEA-COMP:11604"/>
        <dbReference type="ChEBI" id="CHEBI:15378"/>
        <dbReference type="ChEBI" id="CHEBI:29999"/>
        <dbReference type="ChEBI" id="CHEBI:30616"/>
        <dbReference type="ChEBI" id="CHEBI:83421"/>
        <dbReference type="ChEBI" id="CHEBI:456216"/>
        <dbReference type="EC" id="2.7.11.1"/>
    </reaction>
</comment>
<feature type="coiled-coil region" evidence="9">
    <location>
        <begin position="1230"/>
        <end position="1261"/>
    </location>
</feature>
<dbReference type="Gene3D" id="3.30.200.20">
    <property type="entry name" value="Phosphorylase Kinase, domain 1"/>
    <property type="match status" value="1"/>
</dbReference>
<evidence type="ECO:0000256" key="8">
    <source>
        <dbReference type="ARBA" id="ARBA00048679"/>
    </source>
</evidence>
<dbReference type="EMBL" id="CAKOGP040000113">
    <property type="protein sequence ID" value="CAJ1930525.1"/>
    <property type="molecule type" value="Genomic_DNA"/>
</dbReference>
<keyword evidence="13" id="KW-1185">Reference proteome</keyword>
<feature type="compositionally biased region" description="Low complexity" evidence="10">
    <location>
        <begin position="722"/>
        <end position="753"/>
    </location>
</feature>
<feature type="region of interest" description="Disordered" evidence="10">
    <location>
        <begin position="872"/>
        <end position="1148"/>
    </location>
</feature>
<keyword evidence="9" id="KW-0175">Coiled coil</keyword>
<dbReference type="InterPro" id="IPR011009">
    <property type="entry name" value="Kinase-like_dom_sf"/>
</dbReference>
<feature type="compositionally biased region" description="Polar residues" evidence="10">
    <location>
        <begin position="986"/>
        <end position="1006"/>
    </location>
</feature>
<evidence type="ECO:0000256" key="9">
    <source>
        <dbReference type="SAM" id="Coils"/>
    </source>
</evidence>
<feature type="region of interest" description="Disordered" evidence="10">
    <location>
        <begin position="471"/>
        <end position="530"/>
    </location>
</feature>
<feature type="compositionally biased region" description="Low complexity" evidence="10">
    <location>
        <begin position="1007"/>
        <end position="1030"/>
    </location>
</feature>
<dbReference type="InterPro" id="IPR000719">
    <property type="entry name" value="Prot_kinase_dom"/>
</dbReference>
<feature type="compositionally biased region" description="Polar residues" evidence="10">
    <location>
        <begin position="1134"/>
        <end position="1148"/>
    </location>
</feature>
<feature type="compositionally biased region" description="Polar residues" evidence="10">
    <location>
        <begin position="46"/>
        <end position="64"/>
    </location>
</feature>
<dbReference type="InterPro" id="IPR050588">
    <property type="entry name" value="WNK_Ser-Thr_kinase"/>
</dbReference>
<dbReference type="PROSITE" id="PS00108">
    <property type="entry name" value="PROTEIN_KINASE_ST"/>
    <property type="match status" value="1"/>
</dbReference>
<evidence type="ECO:0000259" key="11">
    <source>
        <dbReference type="PROSITE" id="PS50011"/>
    </source>
</evidence>
<evidence type="ECO:0000256" key="7">
    <source>
        <dbReference type="ARBA" id="ARBA00047899"/>
    </source>
</evidence>
<accession>A0AAD2CD72</accession>
<feature type="compositionally biased region" description="Basic and acidic residues" evidence="10">
    <location>
        <begin position="1283"/>
        <end position="1293"/>
    </location>
</feature>
<gene>
    <name evidence="12" type="ORF">CYCCA115_LOCUS1969</name>
</gene>
<feature type="region of interest" description="Disordered" evidence="10">
    <location>
        <begin position="565"/>
        <end position="587"/>
    </location>
</feature>
<dbReference type="PANTHER" id="PTHR13902">
    <property type="entry name" value="SERINE/THREONINE-PROTEIN KINASE WNK WITH NO LYSINE -RELATED"/>
    <property type="match status" value="1"/>
</dbReference>
<evidence type="ECO:0000256" key="1">
    <source>
        <dbReference type="ARBA" id="ARBA00012513"/>
    </source>
</evidence>
<feature type="compositionally biased region" description="Low complexity" evidence="10">
    <location>
        <begin position="762"/>
        <end position="792"/>
    </location>
</feature>
<feature type="compositionally biased region" description="Low complexity" evidence="10">
    <location>
        <begin position="1108"/>
        <end position="1122"/>
    </location>
</feature>
<feature type="region of interest" description="Disordered" evidence="10">
    <location>
        <begin position="1"/>
        <end position="84"/>
    </location>
</feature>
<keyword evidence="4" id="KW-0547">Nucleotide-binding</keyword>
<dbReference type="Proteomes" id="UP001295423">
    <property type="component" value="Unassembled WGS sequence"/>
</dbReference>
<keyword evidence="6" id="KW-0067">ATP-binding</keyword>
<dbReference type="InterPro" id="IPR008271">
    <property type="entry name" value="Ser/Thr_kinase_AS"/>
</dbReference>
<dbReference type="GO" id="GO:0005524">
    <property type="term" value="F:ATP binding"/>
    <property type="evidence" value="ECO:0007669"/>
    <property type="project" value="UniProtKB-KW"/>
</dbReference>
<keyword evidence="3" id="KW-0808">Transferase</keyword>
<dbReference type="SMART" id="SM00220">
    <property type="entry name" value="S_TKc"/>
    <property type="match status" value="1"/>
</dbReference>
<evidence type="ECO:0000256" key="4">
    <source>
        <dbReference type="ARBA" id="ARBA00022741"/>
    </source>
</evidence>
<feature type="domain" description="Protein kinase" evidence="11">
    <location>
        <begin position="189"/>
        <end position="450"/>
    </location>
</feature>
<evidence type="ECO:0000256" key="5">
    <source>
        <dbReference type="ARBA" id="ARBA00022777"/>
    </source>
</evidence>
<evidence type="ECO:0000313" key="12">
    <source>
        <dbReference type="EMBL" id="CAJ1930525.1"/>
    </source>
</evidence>
<dbReference type="PROSITE" id="PS50011">
    <property type="entry name" value="PROTEIN_KINASE_DOM"/>
    <property type="match status" value="1"/>
</dbReference>
<feature type="compositionally biased region" description="Low complexity" evidence="10">
    <location>
        <begin position="508"/>
        <end position="521"/>
    </location>
</feature>
<feature type="compositionally biased region" description="Polar residues" evidence="10">
    <location>
        <begin position="925"/>
        <end position="937"/>
    </location>
</feature>
<feature type="region of interest" description="Disordered" evidence="10">
    <location>
        <begin position="685"/>
        <end position="830"/>
    </location>
</feature>
<reference evidence="12" key="1">
    <citation type="submission" date="2023-08" db="EMBL/GenBank/DDBJ databases">
        <authorList>
            <person name="Audoor S."/>
            <person name="Bilcke G."/>
        </authorList>
    </citation>
    <scope>NUCLEOTIDE SEQUENCE</scope>
</reference>
<dbReference type="EC" id="2.7.11.1" evidence="1"/>
<dbReference type="FunFam" id="3.30.200.20:FF:000075">
    <property type="entry name" value="Probable serine/threonine-protein kinase WNK1"/>
    <property type="match status" value="1"/>
</dbReference>
<name>A0AAD2CD72_9STRA</name>
<protein>
    <recommendedName>
        <fullName evidence="1">non-specific serine/threonine protein kinase</fullName>
        <ecNumber evidence="1">2.7.11.1</ecNumber>
    </recommendedName>
</protein>
<evidence type="ECO:0000313" key="13">
    <source>
        <dbReference type="Proteomes" id="UP001295423"/>
    </source>
</evidence>
<feature type="compositionally biased region" description="Polar residues" evidence="10">
    <location>
        <begin position="17"/>
        <end position="40"/>
    </location>
</feature>
<dbReference type="GO" id="GO:0004674">
    <property type="term" value="F:protein serine/threonine kinase activity"/>
    <property type="evidence" value="ECO:0007669"/>
    <property type="project" value="UniProtKB-KW"/>
</dbReference>
<dbReference type="Gene3D" id="1.10.510.10">
    <property type="entry name" value="Transferase(Phosphotransferase) domain 1"/>
    <property type="match status" value="1"/>
</dbReference>
<sequence>MESTIDAHIPKSENPVEPSTISTRDGNSEPNESNETSPVTEKTMVTPETQPQSISPIESHAPTSTIPPAPTENMPLNGETPVDEPKIEVVAKSYATVLKQATEADNTGTSLPANTITAEAETDSKESTNQPADPRSGNDSIRTTNSKSSITFSNGARSVDPSSGSEDDFITSPHGKNAIVERSPGERYVRFMEKLGSGASKEVYRAYDTQEGIEVAWNVVHLAGVPRNERNRIVNEVQLLERLHHHNIISFHGSWVNRAQQQVNFVTEILSSGTLKSFITKVQVIRWKIAKRWAIQILKGLQYLHTQEPPVIHRDLKCENIFINGTSGDLRIGDLGLSTVHRNGRQLSVLGTPEFMAPDMYEDNPYDEKVDVYSFGMCMLEIFTKEIPYRECNNPAQIYMKVSRGDPPDSLKRIQSTHAKAFVELCLGRVDENGKYIRPSATELLEHPFLQKRPSDDDEVEVLPLMQERAIAETSSTSTPSVKAAVGRDRSSPASSSSHANEGLQGASSSSRQMQHSRSNSLLDDGSDRFELMPDSEVNIRKVKVMAGRGLEYKDEDDHIAPEKEAPAGQKVPNEPTPANPAPSAAPVSAAPTMHYLVAAAVIENDSNAQPYEDDILKLVVTLPVEGQTQNVQFDFHLVQDDAIQVAKEMVAELGIPQGAVLEISETISGLARAARVSQDKYLARHKGQNQGQGHLRSTQMPSVSSLPAMPSNTDMGQNMAQQPSTQSMVSSQSHQSMHEQQQQQVVPNHSQTSQMGQNMAQHPSSQSMVSSQSHQSMHEQQQQQVVPNHSQTSHVPQLLQAQGMQVQEQSAPMSHGQHAPMPAPMQSHGHVQPLEMTKQNSDVSSQSYGQQSIPINAQQLPSHMNAVNAGQQADSHLSHNVGVAPGHAGPSADTNSSHPNYGQPIPVPSQMGIRQTSGVGGQSDAPSHSSAQSTYGQPIPVPSQMGVRQTSGVGGQSDAPSHNSSQSTYRQPIHVPPQMGVRQTPGVSTQSDPSAYVRQTQGVSTQSDPSAYAQPQQAPISSQPAPQSSGHHAPGMHVMQQQQSGSAVAPQSGIVEAPPAQSSYVPPQGNQVQGYTNGITSQAPTQPASQHPQHVPFQPSPMPPQQQPVQQSQTAPQTQQFVPAAGAPGSVEGTFSSTSPQDDLASMSHQMGTETAFHQMNGMHPPPAMERLRAPSESDQMDEELAVELRKLDEEFKKTVSRAKKVFDSRMDTISRLQHEREALHQKTLSEHEKQRIEFEKRLQQEEMEQNRRIQQLQKDWARKREEMKLVQGDLESLEMESPEHLSNHDATNHAPMPSAPEGHNEEG</sequence>
<feature type="compositionally biased region" description="Polar residues" evidence="10">
    <location>
        <begin position="689"/>
        <end position="721"/>
    </location>
</feature>
<dbReference type="SUPFAM" id="SSF56112">
    <property type="entry name" value="Protein kinase-like (PK-like)"/>
    <property type="match status" value="1"/>
</dbReference>
<feature type="compositionally biased region" description="Polar residues" evidence="10">
    <location>
        <begin position="127"/>
        <end position="164"/>
    </location>
</feature>
<keyword evidence="2" id="KW-0723">Serine/threonine-protein kinase</keyword>
<organism evidence="12 13">
    <name type="scientific">Cylindrotheca closterium</name>
    <dbReference type="NCBI Taxonomy" id="2856"/>
    <lineage>
        <taxon>Eukaryota</taxon>
        <taxon>Sar</taxon>
        <taxon>Stramenopiles</taxon>
        <taxon>Ochrophyta</taxon>
        <taxon>Bacillariophyta</taxon>
        <taxon>Bacillariophyceae</taxon>
        <taxon>Bacillariophycidae</taxon>
        <taxon>Bacillariales</taxon>
        <taxon>Bacillariaceae</taxon>
        <taxon>Cylindrotheca</taxon>
    </lineage>
</organism>
<proteinExistence type="predicted"/>
<feature type="compositionally biased region" description="Polar residues" evidence="10">
    <location>
        <begin position="1061"/>
        <end position="1092"/>
    </location>
</feature>
<keyword evidence="5" id="KW-0418">Kinase</keyword>
<feature type="compositionally biased region" description="Polar residues" evidence="10">
    <location>
        <begin position="959"/>
        <end position="971"/>
    </location>
</feature>
<comment type="catalytic activity">
    <reaction evidence="7">
        <text>L-threonyl-[protein] + ATP = O-phospho-L-threonyl-[protein] + ADP + H(+)</text>
        <dbReference type="Rhea" id="RHEA:46608"/>
        <dbReference type="Rhea" id="RHEA-COMP:11060"/>
        <dbReference type="Rhea" id="RHEA-COMP:11605"/>
        <dbReference type="ChEBI" id="CHEBI:15378"/>
        <dbReference type="ChEBI" id="CHEBI:30013"/>
        <dbReference type="ChEBI" id="CHEBI:30616"/>
        <dbReference type="ChEBI" id="CHEBI:61977"/>
        <dbReference type="ChEBI" id="CHEBI:456216"/>
        <dbReference type="EC" id="2.7.11.1"/>
    </reaction>
</comment>
<evidence type="ECO:0000256" key="3">
    <source>
        <dbReference type="ARBA" id="ARBA00022679"/>
    </source>
</evidence>
<feature type="compositionally biased region" description="Polar residues" evidence="10">
    <location>
        <begin position="793"/>
        <end position="813"/>
    </location>
</feature>
<feature type="region of interest" description="Disordered" evidence="10">
    <location>
        <begin position="118"/>
        <end position="178"/>
    </location>
</feature>
<evidence type="ECO:0000256" key="2">
    <source>
        <dbReference type="ARBA" id="ARBA00022527"/>
    </source>
</evidence>
<dbReference type="Pfam" id="PF00069">
    <property type="entry name" value="Pkinase"/>
    <property type="match status" value="1"/>
</dbReference>
<dbReference type="CDD" id="cd13983">
    <property type="entry name" value="STKc_WNK"/>
    <property type="match status" value="1"/>
</dbReference>